<dbReference type="AlphaFoldDB" id="A0A437DP10"/>
<gene>
    <name evidence="2" type="ORF">OJAV_G00011750</name>
</gene>
<dbReference type="EMBL" id="CM012437">
    <property type="protein sequence ID" value="RVE76727.1"/>
    <property type="molecule type" value="Genomic_DNA"/>
</dbReference>
<accession>A0A437DP10</accession>
<keyword evidence="3" id="KW-1185">Reference proteome</keyword>
<name>A0A437DP10_ORYJA</name>
<reference evidence="2 3" key="2">
    <citation type="submission" date="2019-01" db="EMBL/GenBank/DDBJ databases">
        <title>A chromosome length genome reference of the Java medaka (oryzias javanicus).</title>
        <authorList>
            <person name="Herpin A."/>
            <person name="Takehana Y."/>
            <person name="Naruse K."/>
            <person name="Ansai S."/>
            <person name="Kawaguchi M."/>
        </authorList>
    </citation>
    <scope>NUCLEOTIDE SEQUENCE [LARGE SCALE GENOMIC DNA]</scope>
    <source>
        <strain evidence="2">RS831</strain>
        <tissue evidence="2">Whole body</tissue>
    </source>
</reference>
<feature type="compositionally biased region" description="Basic and acidic residues" evidence="1">
    <location>
        <begin position="30"/>
        <end position="43"/>
    </location>
</feature>
<dbReference type="Proteomes" id="UP000283210">
    <property type="component" value="Chromosome 1"/>
</dbReference>
<sequence>MFSGGKAVNVQLPLQEIFWFLRPTEAARRGHTSDSWRWAEPRRRSPTSFQEKISNSRVLSFSIKQPGNISGAFSPVDGDHPSAGAAGATRRSRRENGTQRLSVFIPGNPEEQNAADSRAFVCGGPRWALCNPKL</sequence>
<proteinExistence type="predicted"/>
<evidence type="ECO:0000313" key="2">
    <source>
        <dbReference type="EMBL" id="RVE76727.1"/>
    </source>
</evidence>
<feature type="region of interest" description="Disordered" evidence="1">
    <location>
        <begin position="30"/>
        <end position="51"/>
    </location>
</feature>
<reference evidence="2 3" key="1">
    <citation type="submission" date="2018-11" db="EMBL/GenBank/DDBJ databases">
        <authorList>
            <person name="Lopez-Roques C."/>
            <person name="Donnadieu C."/>
            <person name="Bouchez O."/>
            <person name="Klopp C."/>
            <person name="Cabau C."/>
            <person name="Zahm M."/>
        </authorList>
    </citation>
    <scope>NUCLEOTIDE SEQUENCE [LARGE SCALE GENOMIC DNA]</scope>
    <source>
        <strain evidence="2">RS831</strain>
        <tissue evidence="2">Whole body</tissue>
    </source>
</reference>
<evidence type="ECO:0000256" key="1">
    <source>
        <dbReference type="SAM" id="MobiDB-lite"/>
    </source>
</evidence>
<evidence type="ECO:0000313" key="3">
    <source>
        <dbReference type="Proteomes" id="UP000283210"/>
    </source>
</evidence>
<organism evidence="2 3">
    <name type="scientific">Oryzias javanicus</name>
    <name type="common">Javanese ricefish</name>
    <name type="synonym">Aplocheilus javanicus</name>
    <dbReference type="NCBI Taxonomy" id="123683"/>
    <lineage>
        <taxon>Eukaryota</taxon>
        <taxon>Metazoa</taxon>
        <taxon>Chordata</taxon>
        <taxon>Craniata</taxon>
        <taxon>Vertebrata</taxon>
        <taxon>Euteleostomi</taxon>
        <taxon>Actinopterygii</taxon>
        <taxon>Neopterygii</taxon>
        <taxon>Teleostei</taxon>
        <taxon>Neoteleostei</taxon>
        <taxon>Acanthomorphata</taxon>
        <taxon>Ovalentaria</taxon>
        <taxon>Atherinomorphae</taxon>
        <taxon>Beloniformes</taxon>
        <taxon>Adrianichthyidae</taxon>
        <taxon>Oryziinae</taxon>
        <taxon>Oryzias</taxon>
    </lineage>
</organism>
<protein>
    <submittedName>
        <fullName evidence="2">Uncharacterized protein</fullName>
    </submittedName>
</protein>
<feature type="region of interest" description="Disordered" evidence="1">
    <location>
        <begin position="70"/>
        <end position="98"/>
    </location>
</feature>